<protein>
    <recommendedName>
        <fullName evidence="8">Insecticidal toxin complex protein</fullName>
    </recommendedName>
</protein>
<dbReference type="Pfam" id="PF03534">
    <property type="entry name" value="SpvB"/>
    <property type="match status" value="1"/>
</dbReference>
<keyword evidence="7" id="KW-1185">Reference proteome</keyword>
<evidence type="ECO:0000313" key="6">
    <source>
        <dbReference type="EMBL" id="MBO9202541.1"/>
    </source>
</evidence>
<dbReference type="SUPFAM" id="SSF69318">
    <property type="entry name" value="Integrin alpha N-terminal domain"/>
    <property type="match status" value="1"/>
</dbReference>
<evidence type="ECO:0000256" key="2">
    <source>
        <dbReference type="ARBA" id="ARBA00022525"/>
    </source>
</evidence>
<dbReference type="PANTHER" id="PTHR32305:SF15">
    <property type="entry name" value="PROTEIN RHSA-RELATED"/>
    <property type="match status" value="1"/>
</dbReference>
<dbReference type="PRINTS" id="PR01341">
    <property type="entry name" value="SALSPVBPROT"/>
</dbReference>
<feature type="domain" description="Insecticide toxin TcdB middle/C-terminal" evidence="4">
    <location>
        <begin position="921"/>
        <end position="1033"/>
    </location>
</feature>
<evidence type="ECO:0000256" key="3">
    <source>
        <dbReference type="ARBA" id="ARBA00023026"/>
    </source>
</evidence>
<dbReference type="EMBL" id="JAGHKO010000004">
    <property type="protein sequence ID" value="MBO9202541.1"/>
    <property type="molecule type" value="Genomic_DNA"/>
</dbReference>
<dbReference type="InterPro" id="IPR003284">
    <property type="entry name" value="Sal_SpvB"/>
</dbReference>
<dbReference type="InterPro" id="IPR022045">
    <property type="entry name" value="TcdB_toxin_mid/N"/>
</dbReference>
<gene>
    <name evidence="6" type="ORF">J7I42_19795</name>
</gene>
<dbReference type="Pfam" id="PF12255">
    <property type="entry name" value="TcdB_toxin_midC"/>
    <property type="match status" value="1"/>
</dbReference>
<feature type="domain" description="Insecticide toxin TcdB middle/N-terminal" evidence="5">
    <location>
        <begin position="697"/>
        <end position="829"/>
    </location>
</feature>
<evidence type="ECO:0000259" key="5">
    <source>
        <dbReference type="Pfam" id="PF12256"/>
    </source>
</evidence>
<accession>A0ABS3YZH8</accession>
<evidence type="ECO:0000256" key="1">
    <source>
        <dbReference type="ARBA" id="ARBA00004613"/>
    </source>
</evidence>
<organism evidence="6 7">
    <name type="scientific">Niastella soli</name>
    <dbReference type="NCBI Taxonomy" id="2821487"/>
    <lineage>
        <taxon>Bacteria</taxon>
        <taxon>Pseudomonadati</taxon>
        <taxon>Bacteroidota</taxon>
        <taxon>Chitinophagia</taxon>
        <taxon>Chitinophagales</taxon>
        <taxon>Chitinophagaceae</taxon>
        <taxon>Niastella</taxon>
    </lineage>
</organism>
<dbReference type="InterPro" id="IPR022044">
    <property type="entry name" value="TcdB_toxin_mid/C"/>
</dbReference>
<evidence type="ECO:0000259" key="4">
    <source>
        <dbReference type="Pfam" id="PF12255"/>
    </source>
</evidence>
<reference evidence="6 7" key="1">
    <citation type="submission" date="2021-03" db="EMBL/GenBank/DDBJ databases">
        <title>Assistant Professor.</title>
        <authorList>
            <person name="Huq M.A."/>
        </authorList>
    </citation>
    <scope>NUCLEOTIDE SEQUENCE [LARGE SCALE GENOMIC DNA]</scope>
    <source>
        <strain evidence="6 7">MAH-29</strain>
    </source>
</reference>
<dbReference type="InterPro" id="IPR022385">
    <property type="entry name" value="Rhs_assc_core"/>
</dbReference>
<keyword evidence="2" id="KW-0964">Secreted</keyword>
<keyword evidence="3" id="KW-0843">Virulence</keyword>
<dbReference type="InterPro" id="IPR050708">
    <property type="entry name" value="T6SS_VgrG/RHS"/>
</dbReference>
<dbReference type="Gene3D" id="2.180.10.10">
    <property type="entry name" value="RHS repeat-associated core"/>
    <property type="match status" value="1"/>
</dbReference>
<evidence type="ECO:0000313" key="7">
    <source>
        <dbReference type="Proteomes" id="UP000677244"/>
    </source>
</evidence>
<dbReference type="Pfam" id="PF12256">
    <property type="entry name" value="TcdB_toxin_midN"/>
    <property type="match status" value="1"/>
</dbReference>
<dbReference type="RefSeq" id="WP_209140586.1">
    <property type="nucleotide sequence ID" value="NZ_JAGHKO010000004.1"/>
</dbReference>
<dbReference type="Proteomes" id="UP000677244">
    <property type="component" value="Unassembled WGS sequence"/>
</dbReference>
<evidence type="ECO:0008006" key="8">
    <source>
        <dbReference type="Google" id="ProtNLM"/>
    </source>
</evidence>
<name>A0ABS3YZH8_9BACT</name>
<sequence length="2545" mass="287115">MNKETQHTNVSNKKETNSIDIPAISLPKGGGAIRNIDEKFSVNAVNGTAGITIPLPVSPARGCSPALTLSYNSGSGNGVFGLGWQLSLASIRRRTSKQLPRYFDGEESDVFVLSDAEDLVPEFDRSGDGSFLKDDKGDYVIKERNSPDNAFTIRFYRPRIEQNFATIERWYAKDQREIKWRLISKDNITTLFGWSPGSRIADPADASRIYQWLPELVFDDKGNCCRYIYKKEDDTGLDLSLLHNKNRVHNGTITYTNCYLEKVLYCNKQPYKKFGDVIPAVDDFLFETAFDYGTLDPGDQPGVINNWDYRPDAFSDYTAGFEIRTTRLCKRVLLFHHFNGANEYNGLVRLLDLEYDKSVQQGFTFLQSATLVGYIKQPDNTYSFKKLPSLEFMYQQHDWNAGVQTVATDVLVHAPAGIGSPSYLFTDLYNEGLAGILAEQATGWYYKHNLGVQSSATGDEKLVFENAKLVSPKPSFKGLGNSMQLTDLDADGGKQFTNFNSGPKGFFELNDDNEWQSFKSFSQLPNVDLTSPFVKMIDLNGDGKAELVFSEDDAFTWYPSAGRNGFASARKTGKAMSEEDGPYMVFADDKQSIFLADMTGDGLTDIVRIRNGEVCYWPNLGYGRFGKKIAMEHAPVFDLSDAFNPSLIRLADIDGSGTTDIIYLGKNRFSCWLNYNGNRFAVMPYEIESFPEIHSAASITVTDLLGNGVACIVWSSPLEKDAHASLKYIDLMNGKKPHLLVKYQNNLGREISMEYTASTKYYIADRLQGRPWITKLHFPVHCLSRTIVADRITGHRFTSSYTYHHGYYDHTEREFRGFGMVEQTDAETFDHWKRSGATNITEMELHQEPVISKQWFHTGAWLRKEIILSQFEHEYWYNEMARRGFPMVQYEKQLEDARIIPGKGVSGSYTEQLCDEEYRQAFRACKGMALRSELFAYDAAKYGNTPETVKKEGLPYEVSTHNCVIEMLQPKGQNNYAVFVVKESEKVSYNYERSMEDPRIAHTLNIRLDEYGNILETASVSYPRKKADVTLSAEVRIAQQTMAILYTVNNYTNDVLERDVNRGRMLAETKTYELKGVGKPGEYYDISDFNDILLDTRSDGAAYHEINKLPTGTKALRRLTAHKKMLFYSNDLVQSLPLYRLESKGIAFETYQLAYTPALLADLLGSKINNALMLEGGFTHAKDEWNKEDENWWVRSGTKQYIGNGEEAAAATSRFYMPVSFIDPFGATTKVTYYGAYNLMIEETENALGNTCKVLAFNFRTLSPASMQDVNRNRSEVLCDELGFVKAMAVMGKGNQADDLVGLPESSAQETALVQHFFNAPVTTAGITDSVTLMGTAGALLQHASTRFVYDLDVYRQTGKPAVVASITRETHYRDENGNLNPESKLQIAYEYGAGNGKVVMKKVQAEPGMAKRVRVMPDNTITVEELDTTPLLRWIGNGKTVVNNKGNVVKQYEPYFSITNRFEDTKELVETGVTPVLYYDALNRLVRTDSPDGTFTKIEFDNWKQVHWDANDTVLESDWYQRRTDHTRTDYIDDIKEQQAAQKAALHAATPAQHHFDPLAHPVLMIEHNKELLTGANQFYHSTFELDPEGNLRSVTDARGNVVMRYKYDMLGNSVYQTSMDTGKRWLLTNILGKPLRTWDERDHEFRYEYDILHRPVQSRVVGGDGPIPLDHIFDKMVYGELQPDAEEKNRRGLLYQHYDTGGLLEMTDGYDFKGKPVSVKRKLFKKYKEVVNWSAANQLTDLEPEEYVFVSHTDALGRIVQQTAPDGSIITPAYNEAGLLNAERVEHSDPGQTVTYIKNIDYNEKGQRCRIVYGNDVVTSLYYDPHTFRLKRLESKRKNNDPLQHWYYTFDAAGNTTHIEDRNIPQDFFRNNKTTGVAEYTYDALYRLTEATGREHESVPGFGSCDNWCDKAFMHWLNPGDPIALRTYRQKYTYDNVGNILEMRHVANGGSYTRTYAYETTNNRLQRTAIGNISSPENYEKYNHHSTHGFMTELPHLEKIGWNFMEQVVLTTRQHCTEDNIPVTTYYQYDGQGQRIRKITENQAPANQTPAKKEERIYIAGYELYKKHSGADAGLERASLSLMDQGHRYVMIETRNEVNDGTKKQVVRYQLHNQLGSTAMELDAVGDVISYEEYHPFGTTAYQANNNTIKTAYKRYRFTGMERDEETGLEYHSARYYLPWLGRWLSGDPAGIQDGLNVFGYCKNNPLMKIDKNGKQGMDANDIGMGMMWDRVGGELSSMWSSMFGGSAYVNPVANKVNIYPAQGGVGGFTGGMIRAASFRLIPLERNPNMSSLYGAEQGAGVLPVADPFMRLATAETVTGLEASRLEAGAMLLMDVVPLALEARAAYVEMKASRTTVSLAYRPGKLAPRPGPIGHNIVGINEGNGTKWSHLVVGDAERTKGIITNGKAIVEAYEKVPAEAKYKIIEIPVTPEQVAKAQKLVNERLGNAGTYKLFDKDCTTYAHDILTEAGISMPGISTPSINAMAARLNNFRFLGAMAEPAAAMSLGKTIALLSDRYQMSVTPEFAAQQMANDNNQQQSRVGK</sequence>
<proteinExistence type="predicted"/>
<dbReference type="PANTHER" id="PTHR32305">
    <property type="match status" value="1"/>
</dbReference>
<dbReference type="InterPro" id="IPR028994">
    <property type="entry name" value="Integrin_alpha_N"/>
</dbReference>
<dbReference type="NCBIfam" id="TIGR03696">
    <property type="entry name" value="Rhs_assc_core"/>
    <property type="match status" value="1"/>
</dbReference>
<comment type="subcellular location">
    <subcellularLocation>
        <location evidence="1">Secreted</location>
    </subcellularLocation>
</comment>
<comment type="caution">
    <text evidence="6">The sequence shown here is derived from an EMBL/GenBank/DDBJ whole genome shotgun (WGS) entry which is preliminary data.</text>
</comment>